<dbReference type="HOGENOM" id="CLU_028357_0_0_1"/>
<reference evidence="2 3" key="1">
    <citation type="submission" date="2014-04" db="EMBL/GenBank/DDBJ databases">
        <title>Evolutionary Origins and Diversification of the Mycorrhizal Mutualists.</title>
        <authorList>
            <consortium name="DOE Joint Genome Institute"/>
            <consortium name="Mycorrhizal Genomics Consortium"/>
            <person name="Kohler A."/>
            <person name="Kuo A."/>
            <person name="Nagy L.G."/>
            <person name="Floudas D."/>
            <person name="Copeland A."/>
            <person name="Barry K.W."/>
            <person name="Cichocki N."/>
            <person name="Veneault-Fourrey C."/>
            <person name="LaButti K."/>
            <person name="Lindquist E.A."/>
            <person name="Lipzen A."/>
            <person name="Lundell T."/>
            <person name="Morin E."/>
            <person name="Murat C."/>
            <person name="Riley R."/>
            <person name="Ohm R."/>
            <person name="Sun H."/>
            <person name="Tunlid A."/>
            <person name="Henrissat B."/>
            <person name="Grigoriev I.V."/>
            <person name="Hibbett D.S."/>
            <person name="Martin F."/>
        </authorList>
    </citation>
    <scope>NUCLEOTIDE SEQUENCE [LARGE SCALE GENOMIC DNA]</scope>
    <source>
        <strain evidence="2 3">Koide BX008</strain>
    </source>
</reference>
<feature type="transmembrane region" description="Helical" evidence="1">
    <location>
        <begin position="12"/>
        <end position="36"/>
    </location>
</feature>
<dbReference type="InParanoid" id="A0A0C2XGL1"/>
<gene>
    <name evidence="2" type="ORF">M378DRAFT_8743</name>
</gene>
<dbReference type="AlphaFoldDB" id="A0A0C2XGL1"/>
<dbReference type="OrthoDB" id="6431331at2759"/>
<dbReference type="PANTHER" id="PTHR37471">
    <property type="entry name" value="UNNAMED PRODUCT"/>
    <property type="match status" value="1"/>
</dbReference>
<protein>
    <submittedName>
        <fullName evidence="2">Uncharacterized protein</fullName>
    </submittedName>
</protein>
<dbReference type="InterPro" id="IPR029058">
    <property type="entry name" value="AB_hydrolase_fold"/>
</dbReference>
<keyword evidence="1" id="KW-0472">Membrane</keyword>
<dbReference type="EMBL" id="KN818229">
    <property type="protein sequence ID" value="KIL68048.1"/>
    <property type="molecule type" value="Genomic_DNA"/>
</dbReference>
<evidence type="ECO:0000313" key="2">
    <source>
        <dbReference type="EMBL" id="KIL68048.1"/>
    </source>
</evidence>
<evidence type="ECO:0000256" key="1">
    <source>
        <dbReference type="SAM" id="Phobius"/>
    </source>
</evidence>
<proteinExistence type="predicted"/>
<keyword evidence="1" id="KW-1133">Transmembrane helix</keyword>
<accession>A0A0C2XGL1</accession>
<name>A0A0C2XGL1_AMAMK</name>
<keyword evidence="3" id="KW-1185">Reference proteome</keyword>
<evidence type="ECO:0000313" key="3">
    <source>
        <dbReference type="Proteomes" id="UP000054549"/>
    </source>
</evidence>
<dbReference type="SUPFAM" id="SSF53474">
    <property type="entry name" value="alpha/beta-Hydrolases"/>
    <property type="match status" value="1"/>
</dbReference>
<dbReference type="Proteomes" id="UP000054549">
    <property type="component" value="Unassembled WGS sequence"/>
</dbReference>
<organism evidence="2 3">
    <name type="scientific">Amanita muscaria (strain Koide BX008)</name>
    <dbReference type="NCBI Taxonomy" id="946122"/>
    <lineage>
        <taxon>Eukaryota</taxon>
        <taxon>Fungi</taxon>
        <taxon>Dikarya</taxon>
        <taxon>Basidiomycota</taxon>
        <taxon>Agaricomycotina</taxon>
        <taxon>Agaricomycetes</taxon>
        <taxon>Agaricomycetidae</taxon>
        <taxon>Agaricales</taxon>
        <taxon>Pluteineae</taxon>
        <taxon>Amanitaceae</taxon>
        <taxon>Amanita</taxon>
    </lineage>
</organism>
<dbReference type="Gene3D" id="3.40.50.1820">
    <property type="entry name" value="alpha/beta hydrolase"/>
    <property type="match status" value="1"/>
</dbReference>
<dbReference type="STRING" id="946122.A0A0C2XGL1"/>
<dbReference type="PANTHER" id="PTHR37471:SF1">
    <property type="entry name" value="AB HYDROLASE-1 DOMAIN-CONTAINING PROTEIN"/>
    <property type="match status" value="1"/>
</dbReference>
<keyword evidence="1" id="KW-0812">Transmembrane</keyword>
<sequence>MEQHRHSSFYLVLFALILPLWLITPLSWAFLTYAVLSGHVWLYDWPGRALVTATFLEALFSIYHYYLVVHISSLGPSGQCNLPEVQAAFKRLLKVELDGLSEECHEVLHPLNHESPMQLEWNDPRAKDFRNRLQTWFRKAAWSSIRLEGVKQWVFWSIYNSHMPPSNQLSPAQQAIIKESLEHIQMLTGCDIPEGLDPQNQPMRLTVDPVTIHWRPLFFYILVGMINRYCRWWFASRYNMKHASRQGLEYLIRIPNNWDYTNGPRPVVFIHGLGLGFLQYSVFLSHLLNEISDRPVLVLLQPQISQDFFHPHYLKPLNRQQTVEKLRLVLTELGWVDQESVMMSDRDTEGKTNTPLLSPFKASGITVLSHSNGSYSHAWLLKDCPEIVARSCFVDPVTFCSWEGDVCYNFVYRQPSTGLQLLMYYFVATELGVANLLRRHFDWVSNSLWCEEIPNVRDPTKTLVVLGGKDDIVSSEVGTDSFLPLATIISFQQRVTRYLLSHGVKKGIRYNSNGQHGQSLVPGDPGLDEILMWLKDE</sequence>